<dbReference type="Proteomes" id="UP001062846">
    <property type="component" value="Chromosome 1"/>
</dbReference>
<sequence>MRGMQGALIVASCFQMLIGFLGVWRNVVRFLTLLSMVPLMTITGLGLYYLGFQMLAKCVEIGIPELILMVIVSQAHLYSLSWLYIPYPFRWGRPTFQAGEAFAMMAASLESTGTFLATARYGSATPVPASVLKGYLYLADKVDIEDLTAEQRYLHANNEQFFKILKSTLQLNLNVTVSLAKV</sequence>
<comment type="caution">
    <text evidence="1">The sequence shown here is derived from an EMBL/GenBank/DDBJ whole genome shotgun (WGS) entry which is preliminary data.</text>
</comment>
<name>A0ACC0Q0I9_RHOML</name>
<gene>
    <name evidence="1" type="ORF">RHMOL_Rhmol01G0104000</name>
</gene>
<proteinExistence type="predicted"/>
<evidence type="ECO:0000313" key="2">
    <source>
        <dbReference type="Proteomes" id="UP001062846"/>
    </source>
</evidence>
<protein>
    <submittedName>
        <fullName evidence="1">Uncharacterized protein</fullName>
    </submittedName>
</protein>
<keyword evidence="2" id="KW-1185">Reference proteome</keyword>
<evidence type="ECO:0000313" key="1">
    <source>
        <dbReference type="EMBL" id="KAI8571240.1"/>
    </source>
</evidence>
<accession>A0ACC0Q0I9</accession>
<organism evidence="1 2">
    <name type="scientific">Rhododendron molle</name>
    <name type="common">Chinese azalea</name>
    <name type="synonym">Azalea mollis</name>
    <dbReference type="NCBI Taxonomy" id="49168"/>
    <lineage>
        <taxon>Eukaryota</taxon>
        <taxon>Viridiplantae</taxon>
        <taxon>Streptophyta</taxon>
        <taxon>Embryophyta</taxon>
        <taxon>Tracheophyta</taxon>
        <taxon>Spermatophyta</taxon>
        <taxon>Magnoliopsida</taxon>
        <taxon>eudicotyledons</taxon>
        <taxon>Gunneridae</taxon>
        <taxon>Pentapetalae</taxon>
        <taxon>asterids</taxon>
        <taxon>Ericales</taxon>
        <taxon>Ericaceae</taxon>
        <taxon>Ericoideae</taxon>
        <taxon>Rhodoreae</taxon>
        <taxon>Rhododendron</taxon>
    </lineage>
</organism>
<reference evidence="1" key="1">
    <citation type="submission" date="2022-02" db="EMBL/GenBank/DDBJ databases">
        <title>Plant Genome Project.</title>
        <authorList>
            <person name="Zhang R.-G."/>
        </authorList>
    </citation>
    <scope>NUCLEOTIDE SEQUENCE</scope>
    <source>
        <strain evidence="1">AT1</strain>
    </source>
</reference>
<dbReference type="EMBL" id="CM046388">
    <property type="protein sequence ID" value="KAI8571240.1"/>
    <property type="molecule type" value="Genomic_DNA"/>
</dbReference>